<reference evidence="1 2" key="1">
    <citation type="submission" date="2023-09" db="EMBL/GenBank/DDBJ databases">
        <authorList>
            <person name="Wang M."/>
        </authorList>
    </citation>
    <scope>NUCLEOTIDE SEQUENCE [LARGE SCALE GENOMIC DNA]</scope>
    <source>
        <strain evidence="1">GT-2023</strain>
        <tissue evidence="1">Liver</tissue>
    </source>
</reference>
<evidence type="ECO:0000313" key="2">
    <source>
        <dbReference type="Proteomes" id="UP001558613"/>
    </source>
</evidence>
<protein>
    <submittedName>
        <fullName evidence="1">Uncharacterized protein</fullName>
    </submittedName>
</protein>
<dbReference type="EMBL" id="JAYMGO010000013">
    <property type="protein sequence ID" value="KAL1263278.1"/>
    <property type="molecule type" value="Genomic_DNA"/>
</dbReference>
<organism evidence="1 2">
    <name type="scientific">Cirrhinus molitorella</name>
    <name type="common">mud carp</name>
    <dbReference type="NCBI Taxonomy" id="172907"/>
    <lineage>
        <taxon>Eukaryota</taxon>
        <taxon>Metazoa</taxon>
        <taxon>Chordata</taxon>
        <taxon>Craniata</taxon>
        <taxon>Vertebrata</taxon>
        <taxon>Euteleostomi</taxon>
        <taxon>Actinopterygii</taxon>
        <taxon>Neopterygii</taxon>
        <taxon>Teleostei</taxon>
        <taxon>Ostariophysi</taxon>
        <taxon>Cypriniformes</taxon>
        <taxon>Cyprinidae</taxon>
        <taxon>Labeoninae</taxon>
        <taxon>Labeonini</taxon>
        <taxon>Cirrhinus</taxon>
    </lineage>
</organism>
<accession>A0ABR3MDX0</accession>
<gene>
    <name evidence="1" type="ORF">QQF64_006017</name>
</gene>
<dbReference type="Proteomes" id="UP001558613">
    <property type="component" value="Unassembled WGS sequence"/>
</dbReference>
<evidence type="ECO:0000313" key="1">
    <source>
        <dbReference type="EMBL" id="KAL1263278.1"/>
    </source>
</evidence>
<sequence length="157" mass="17530">MSNKTNIRVVYVVISKKARGFVRETRTRGCLFRRLVYDQALCRPSSDRVASAASNRYFSHKRQLNQCLQSYSAGNQAALCSLARLDGRTRSNIGVSAIIPLSMTCRCPHSLSSADPGSPSDLLHRLLGRFTGRRAEPSPYNKDGRCAPKREHTDIFL</sequence>
<comment type="caution">
    <text evidence="1">The sequence shown here is derived from an EMBL/GenBank/DDBJ whole genome shotgun (WGS) entry which is preliminary data.</text>
</comment>
<proteinExistence type="predicted"/>
<keyword evidence="2" id="KW-1185">Reference proteome</keyword>
<name>A0ABR3MDX0_9TELE</name>